<dbReference type="AlphaFoldDB" id="A0A8K0UYJ0"/>
<evidence type="ECO:0000256" key="2">
    <source>
        <dbReference type="SAM" id="MobiDB-lite"/>
    </source>
</evidence>
<name>A0A8K0UYJ0_9AGAR</name>
<comment type="caution">
    <text evidence="4">The sequence shown here is derived from an EMBL/GenBank/DDBJ whole genome shotgun (WGS) entry which is preliminary data.</text>
</comment>
<feature type="domain" description="AB hydrolase-1" evidence="3">
    <location>
        <begin position="1"/>
        <end position="108"/>
    </location>
</feature>
<dbReference type="InterPro" id="IPR000073">
    <property type="entry name" value="AB_hydrolase_1"/>
</dbReference>
<proteinExistence type="predicted"/>
<dbReference type="Proteomes" id="UP000813824">
    <property type="component" value="Unassembled WGS sequence"/>
</dbReference>
<dbReference type="Gene3D" id="3.40.50.1820">
    <property type="entry name" value="alpha/beta hydrolase"/>
    <property type="match status" value="1"/>
</dbReference>
<protein>
    <submittedName>
        <fullName evidence="4">Alpha/Beta hydrolase protein</fullName>
    </submittedName>
</protein>
<evidence type="ECO:0000256" key="1">
    <source>
        <dbReference type="ARBA" id="ARBA00022801"/>
    </source>
</evidence>
<evidence type="ECO:0000259" key="3">
    <source>
        <dbReference type="Pfam" id="PF00561"/>
    </source>
</evidence>
<dbReference type="SUPFAM" id="SSF53474">
    <property type="entry name" value="alpha/beta-Hydrolases"/>
    <property type="match status" value="1"/>
</dbReference>
<dbReference type="OrthoDB" id="408373at2759"/>
<evidence type="ECO:0000313" key="5">
    <source>
        <dbReference type="Proteomes" id="UP000813824"/>
    </source>
</evidence>
<accession>A0A8K0UYJ0</accession>
<organism evidence="4 5">
    <name type="scientific">Cristinia sonorae</name>
    <dbReference type="NCBI Taxonomy" id="1940300"/>
    <lineage>
        <taxon>Eukaryota</taxon>
        <taxon>Fungi</taxon>
        <taxon>Dikarya</taxon>
        <taxon>Basidiomycota</taxon>
        <taxon>Agaricomycotina</taxon>
        <taxon>Agaricomycetes</taxon>
        <taxon>Agaricomycetidae</taxon>
        <taxon>Agaricales</taxon>
        <taxon>Pleurotineae</taxon>
        <taxon>Stephanosporaceae</taxon>
        <taxon>Cristinia</taxon>
    </lineage>
</organism>
<gene>
    <name evidence="4" type="ORF">BXZ70DRAFT_913656</name>
</gene>
<keyword evidence="1 4" id="KW-0378">Hydrolase</keyword>
<dbReference type="PRINTS" id="PR00111">
    <property type="entry name" value="ABHYDROLASE"/>
</dbReference>
<feature type="region of interest" description="Disordered" evidence="2">
    <location>
        <begin position="117"/>
        <end position="138"/>
    </location>
</feature>
<dbReference type="PANTHER" id="PTHR43798:SF31">
    <property type="entry name" value="AB HYDROLASE SUPERFAMILY PROTEIN YCLE"/>
    <property type="match status" value="1"/>
</dbReference>
<reference evidence="4" key="1">
    <citation type="journal article" date="2021" name="New Phytol.">
        <title>Evolutionary innovations through gain and loss of genes in the ectomycorrhizal Boletales.</title>
        <authorList>
            <person name="Wu G."/>
            <person name="Miyauchi S."/>
            <person name="Morin E."/>
            <person name="Kuo A."/>
            <person name="Drula E."/>
            <person name="Varga T."/>
            <person name="Kohler A."/>
            <person name="Feng B."/>
            <person name="Cao Y."/>
            <person name="Lipzen A."/>
            <person name="Daum C."/>
            <person name="Hundley H."/>
            <person name="Pangilinan J."/>
            <person name="Johnson J."/>
            <person name="Barry K."/>
            <person name="LaButti K."/>
            <person name="Ng V."/>
            <person name="Ahrendt S."/>
            <person name="Min B."/>
            <person name="Choi I.G."/>
            <person name="Park H."/>
            <person name="Plett J.M."/>
            <person name="Magnuson J."/>
            <person name="Spatafora J.W."/>
            <person name="Nagy L.G."/>
            <person name="Henrissat B."/>
            <person name="Grigoriev I.V."/>
            <person name="Yang Z.L."/>
            <person name="Xu J."/>
            <person name="Martin F.M."/>
        </authorList>
    </citation>
    <scope>NUCLEOTIDE SEQUENCE</scope>
    <source>
        <strain evidence="4">KKN 215</strain>
    </source>
</reference>
<dbReference type="GO" id="GO:0016020">
    <property type="term" value="C:membrane"/>
    <property type="evidence" value="ECO:0007669"/>
    <property type="project" value="TreeGrafter"/>
</dbReference>
<dbReference type="PANTHER" id="PTHR43798">
    <property type="entry name" value="MONOACYLGLYCEROL LIPASE"/>
    <property type="match status" value="1"/>
</dbReference>
<dbReference type="Pfam" id="PF00561">
    <property type="entry name" value="Abhydrolase_1"/>
    <property type="match status" value="1"/>
</dbReference>
<keyword evidence="5" id="KW-1185">Reference proteome</keyword>
<dbReference type="EMBL" id="JAEVFJ010000001">
    <property type="protein sequence ID" value="KAH8108010.1"/>
    <property type="molecule type" value="Genomic_DNA"/>
</dbReference>
<dbReference type="InterPro" id="IPR029058">
    <property type="entry name" value="AB_hydrolase_fold"/>
</dbReference>
<evidence type="ECO:0000313" key="4">
    <source>
        <dbReference type="EMBL" id="KAH8108010.1"/>
    </source>
</evidence>
<dbReference type="GO" id="GO:0016787">
    <property type="term" value="F:hydrolase activity"/>
    <property type="evidence" value="ECO:0007669"/>
    <property type="project" value="UniProtKB-KW"/>
</dbReference>
<sequence>MIHGVSAPSLVFKHIVEELVKAGFRVLLYDIYGRGYSEAPKYTLSTEDYATQLALLMQHIAWSSTYVVGLSMGGGIASAFVATFPHLVNSKIVLIASAGLLDPGHFRRWNHEERNAQSQDAGVCAAKPPSYDKELKKV</sequence>
<dbReference type="InterPro" id="IPR050266">
    <property type="entry name" value="AB_hydrolase_sf"/>
</dbReference>